<feature type="transmembrane region" description="Helical" evidence="6">
    <location>
        <begin position="190"/>
        <end position="212"/>
    </location>
</feature>
<evidence type="ECO:0000256" key="2">
    <source>
        <dbReference type="ARBA" id="ARBA00005268"/>
    </source>
</evidence>
<dbReference type="Proteomes" id="UP000218267">
    <property type="component" value="Chromosome"/>
</dbReference>
<gene>
    <name evidence="7" type="ORF">ALGA_4362</name>
</gene>
<dbReference type="GO" id="GO:0005886">
    <property type="term" value="C:plasma membrane"/>
    <property type="evidence" value="ECO:0007669"/>
    <property type="project" value="TreeGrafter"/>
</dbReference>
<dbReference type="InterPro" id="IPR005226">
    <property type="entry name" value="UPF0014_fam"/>
</dbReference>
<sequence>MKEIIDIGIGSLAFGFLLMIIPIIGFIYFKVKIVKETLIALIRMVIQLSLVAFYLEYIFEWNNAWINVIWVCVMILVGTFTTIKRAGLNYRFFILPFAISGFISILILDTFFLGFVIRLDYIFDARYFIPISGMVLGNALNHNIVGISNYFTRLTKEQDLYYFLLVNGNSKKNSLAPFIRSAIKSGLNPLIATMSVIGLISLPGMMTGQILGGSSPMIAIKYQILIMLAIFVGCSINLMLSILLANRFAFDSFGRIKSNLFKK</sequence>
<keyword evidence="8" id="KW-1185">Reference proteome</keyword>
<feature type="transmembrane region" description="Helical" evidence="6">
    <location>
        <begin position="92"/>
        <end position="115"/>
    </location>
</feature>
<proteinExistence type="inferred from homology"/>
<evidence type="ECO:0000256" key="6">
    <source>
        <dbReference type="SAM" id="Phobius"/>
    </source>
</evidence>
<dbReference type="PANTHER" id="PTHR30028">
    <property type="entry name" value="UPF0014 INNER MEMBRANE PROTEIN YBBM-RELATED"/>
    <property type="match status" value="1"/>
</dbReference>
<evidence type="ECO:0000256" key="1">
    <source>
        <dbReference type="ARBA" id="ARBA00004141"/>
    </source>
</evidence>
<dbReference type="EMBL" id="AP018042">
    <property type="protein sequence ID" value="BAX82652.1"/>
    <property type="molecule type" value="Genomic_DNA"/>
</dbReference>
<name>A0A1Y1CRU6_9BACT</name>
<evidence type="ECO:0000256" key="3">
    <source>
        <dbReference type="ARBA" id="ARBA00022692"/>
    </source>
</evidence>
<comment type="similarity">
    <text evidence="2">Belongs to the UPF0014 family.</text>
</comment>
<protein>
    <submittedName>
        <fullName evidence="7">ABC transporter permease</fullName>
    </submittedName>
</protein>
<feature type="transmembrane region" description="Helical" evidence="6">
    <location>
        <begin position="64"/>
        <end position="83"/>
    </location>
</feature>
<dbReference type="RefSeq" id="WP_096433146.1">
    <property type="nucleotide sequence ID" value="NZ_AP018042.1"/>
</dbReference>
<feature type="transmembrane region" description="Helical" evidence="6">
    <location>
        <begin position="12"/>
        <end position="31"/>
    </location>
</feature>
<dbReference type="AlphaFoldDB" id="A0A1Y1CRU6"/>
<keyword evidence="3 6" id="KW-0812">Transmembrane</keyword>
<evidence type="ECO:0000256" key="5">
    <source>
        <dbReference type="ARBA" id="ARBA00023136"/>
    </source>
</evidence>
<reference evidence="8" key="2">
    <citation type="journal article" date="2020" name="Antonie Van Leeuwenhoek">
        <title>Labilibaculum antarcticum sp. nov., a novel facultative anaerobic, psychrotorelant bacterium isolated from marine sediment of Antarctica.</title>
        <authorList>
            <person name="Watanabe M."/>
            <person name="Kojima H."/>
            <person name="Fukui M."/>
        </authorList>
    </citation>
    <scope>NUCLEOTIDE SEQUENCE [LARGE SCALE GENOMIC DNA]</scope>
    <source>
        <strain evidence="8">SPP2</strain>
    </source>
</reference>
<dbReference type="Pfam" id="PF03649">
    <property type="entry name" value="UPF0014"/>
    <property type="match status" value="1"/>
</dbReference>
<feature type="transmembrane region" description="Helical" evidence="6">
    <location>
        <begin position="38"/>
        <end position="58"/>
    </location>
</feature>
<keyword evidence="5 6" id="KW-0472">Membrane</keyword>
<organism evidence="7 8">
    <name type="scientific">Labilibaculum antarcticum</name>
    <dbReference type="NCBI Taxonomy" id="1717717"/>
    <lineage>
        <taxon>Bacteria</taxon>
        <taxon>Pseudomonadati</taxon>
        <taxon>Bacteroidota</taxon>
        <taxon>Bacteroidia</taxon>
        <taxon>Marinilabiliales</taxon>
        <taxon>Marinifilaceae</taxon>
        <taxon>Labilibaculum</taxon>
    </lineage>
</organism>
<comment type="subcellular location">
    <subcellularLocation>
        <location evidence="1">Membrane</location>
        <topology evidence="1">Multi-pass membrane protein</topology>
    </subcellularLocation>
</comment>
<dbReference type="PANTHER" id="PTHR30028:SF0">
    <property type="entry name" value="PROTEIN ALUMINUM SENSITIVE 3"/>
    <property type="match status" value="1"/>
</dbReference>
<accession>A0A1Y1CRU6</accession>
<dbReference type="OrthoDB" id="9791807at2"/>
<dbReference type="KEGG" id="mbas:ALGA_4362"/>
<reference evidence="7 8" key="1">
    <citation type="journal article" date="2018" name="Mar. Genomics">
        <title>Complete genome sequence of Marinifilaceae bacterium strain SPP2, isolated from the Antarctic marine sediment.</title>
        <authorList>
            <person name="Watanabe M."/>
            <person name="Kojima H."/>
            <person name="Fukui M."/>
        </authorList>
    </citation>
    <scope>NUCLEOTIDE SEQUENCE [LARGE SCALE GENOMIC DNA]</scope>
    <source>
        <strain evidence="7 8">SPP2</strain>
    </source>
</reference>
<evidence type="ECO:0000313" key="8">
    <source>
        <dbReference type="Proteomes" id="UP000218267"/>
    </source>
</evidence>
<evidence type="ECO:0000256" key="4">
    <source>
        <dbReference type="ARBA" id="ARBA00022989"/>
    </source>
</evidence>
<evidence type="ECO:0000313" key="7">
    <source>
        <dbReference type="EMBL" id="BAX82652.1"/>
    </source>
</evidence>
<keyword evidence="4 6" id="KW-1133">Transmembrane helix</keyword>
<feature type="transmembrane region" description="Helical" evidence="6">
    <location>
        <begin position="224"/>
        <end position="245"/>
    </location>
</feature>